<dbReference type="Pfam" id="PF14870">
    <property type="entry name" value="PSII_BNR"/>
    <property type="match status" value="1"/>
</dbReference>
<organism evidence="4 5">
    <name type="scientific">Pseudomonas japonica</name>
    <dbReference type="NCBI Taxonomy" id="256466"/>
    <lineage>
        <taxon>Bacteria</taxon>
        <taxon>Pseudomonadati</taxon>
        <taxon>Pseudomonadota</taxon>
        <taxon>Gammaproteobacteria</taxon>
        <taxon>Pseudomonadales</taxon>
        <taxon>Pseudomonadaceae</taxon>
        <taxon>Pseudomonas</taxon>
    </lineage>
</organism>
<protein>
    <recommendedName>
        <fullName evidence="3">Photosynthesis system II assembly factor Ycf48/Hcf136-like domain-containing protein</fullName>
    </recommendedName>
</protein>
<dbReference type="Gene3D" id="2.130.10.10">
    <property type="entry name" value="YVTN repeat-like/Quinoprotein amine dehydrogenase"/>
    <property type="match status" value="1"/>
</dbReference>
<dbReference type="InterPro" id="IPR028203">
    <property type="entry name" value="PSII_CF48-like_dom"/>
</dbReference>
<keyword evidence="2" id="KW-0604">Photosystem II</keyword>
<dbReference type="GO" id="GO:0009523">
    <property type="term" value="C:photosystem II"/>
    <property type="evidence" value="ECO:0007669"/>
    <property type="project" value="UniProtKB-KW"/>
</dbReference>
<evidence type="ECO:0000259" key="3">
    <source>
        <dbReference type="Pfam" id="PF14870"/>
    </source>
</evidence>
<dbReference type="Proteomes" id="UP000198407">
    <property type="component" value="Unassembled WGS sequence"/>
</dbReference>
<name>A0A239KU55_9PSED</name>
<keyword evidence="5" id="KW-1185">Reference proteome</keyword>
<dbReference type="PANTHER" id="PTHR47199">
    <property type="entry name" value="PHOTOSYSTEM II STABILITY/ASSEMBLY FACTOR HCF136, CHLOROPLASTIC"/>
    <property type="match status" value="1"/>
</dbReference>
<dbReference type="SUPFAM" id="SSF110296">
    <property type="entry name" value="Oligoxyloglucan reducing end-specific cellobiohydrolase"/>
    <property type="match status" value="1"/>
</dbReference>
<evidence type="ECO:0000256" key="2">
    <source>
        <dbReference type="ARBA" id="ARBA00023276"/>
    </source>
</evidence>
<dbReference type="OrthoDB" id="9813892at2"/>
<feature type="domain" description="Photosynthesis system II assembly factor Ycf48/Hcf136-like" evidence="3">
    <location>
        <begin position="121"/>
        <end position="293"/>
    </location>
</feature>
<evidence type="ECO:0000313" key="4">
    <source>
        <dbReference type="EMBL" id="SNT21272.1"/>
    </source>
</evidence>
<keyword evidence="1" id="KW-0602">Photosynthesis</keyword>
<dbReference type="EMBL" id="FZOL01000029">
    <property type="protein sequence ID" value="SNT21272.1"/>
    <property type="molecule type" value="Genomic_DNA"/>
</dbReference>
<dbReference type="CDD" id="cd15482">
    <property type="entry name" value="Sialidase_non-viral"/>
    <property type="match status" value="1"/>
</dbReference>
<dbReference type="RefSeq" id="WP_042126430.1">
    <property type="nucleotide sequence ID" value="NZ_FZOL01000029.1"/>
</dbReference>
<reference evidence="5" key="1">
    <citation type="submission" date="2017-06" db="EMBL/GenBank/DDBJ databases">
        <authorList>
            <person name="Varghese N."/>
            <person name="Submissions S."/>
        </authorList>
    </citation>
    <scope>NUCLEOTIDE SEQUENCE [LARGE SCALE GENOMIC DNA]</scope>
    <source>
        <strain evidence="5">DSM 22348</strain>
    </source>
</reference>
<sequence length="335" mass="35650">MKSIRVLHWVLLPWGLLPWVLGLLCATPGWAVPAIALHEVRQAPLVAVARAGQGWVAVGDHGVVALSDDGRAWQQARRVPVDGLLTAVSFIDDRQGWAVGHGGVLLHSVDGGRDWELQQRLEGRPVLLSVLFSDSRHGLVVGAYGYAARTVDGGNHWQVVRVGEEGDDFHLNQVFRAADGSLFVVGEAGRAYRSSDQGASWQRLETGVSGSLWTGTGLRDGRVLLAGMSGRVLLGDSQGREWRVLDSGSHEAITAVTQLDDGRVALVGNAGLVAVSDPRVAQFTSHQREDRLNLSALTAQSGRLLLFGSAGVLDSVAPDAKAPGAARQSSEKAPR</sequence>
<dbReference type="PANTHER" id="PTHR47199:SF2">
    <property type="entry name" value="PHOTOSYSTEM II STABILITY_ASSEMBLY FACTOR HCF136, CHLOROPLASTIC"/>
    <property type="match status" value="1"/>
</dbReference>
<accession>A0A239KU55</accession>
<dbReference type="STRING" id="1215104.GCA_000730585_02085"/>
<gene>
    <name evidence="4" type="ORF">SAMN05444352_12910</name>
</gene>
<evidence type="ECO:0000313" key="5">
    <source>
        <dbReference type="Proteomes" id="UP000198407"/>
    </source>
</evidence>
<evidence type="ECO:0000256" key="1">
    <source>
        <dbReference type="ARBA" id="ARBA00022531"/>
    </source>
</evidence>
<dbReference type="GO" id="GO:0015979">
    <property type="term" value="P:photosynthesis"/>
    <property type="evidence" value="ECO:0007669"/>
    <property type="project" value="UniProtKB-KW"/>
</dbReference>
<dbReference type="InterPro" id="IPR015943">
    <property type="entry name" value="WD40/YVTN_repeat-like_dom_sf"/>
</dbReference>
<dbReference type="AlphaFoldDB" id="A0A239KU55"/>
<proteinExistence type="predicted"/>